<evidence type="ECO:0008006" key="3">
    <source>
        <dbReference type="Google" id="ProtNLM"/>
    </source>
</evidence>
<reference evidence="1 2" key="1">
    <citation type="submission" date="2017-01" db="EMBL/GenBank/DDBJ databases">
        <authorList>
            <person name="Mah S.A."/>
            <person name="Swanson W.J."/>
            <person name="Moy G.W."/>
            <person name="Vacquier V.D."/>
        </authorList>
    </citation>
    <scope>NUCLEOTIDE SEQUENCE [LARGE SCALE GENOMIC DNA]</scope>
    <source>
        <strain evidence="1 2">CPCC 203464</strain>
    </source>
</reference>
<dbReference type="SUPFAM" id="SSF53697">
    <property type="entry name" value="SIS domain"/>
    <property type="match status" value="1"/>
</dbReference>
<gene>
    <name evidence="1" type="ORF">SAMN05445060_2202</name>
</gene>
<organism evidence="1 2">
    <name type="scientific">Williamsia sterculiae</name>
    <dbReference type="NCBI Taxonomy" id="1344003"/>
    <lineage>
        <taxon>Bacteria</taxon>
        <taxon>Bacillati</taxon>
        <taxon>Actinomycetota</taxon>
        <taxon>Actinomycetes</taxon>
        <taxon>Mycobacteriales</taxon>
        <taxon>Nocardiaceae</taxon>
        <taxon>Williamsia</taxon>
    </lineage>
</organism>
<evidence type="ECO:0000313" key="2">
    <source>
        <dbReference type="Proteomes" id="UP000186218"/>
    </source>
</evidence>
<dbReference type="OrthoDB" id="4772742at2"/>
<dbReference type="AlphaFoldDB" id="A0A1N7FQS6"/>
<dbReference type="EMBL" id="FTNT01000006">
    <property type="protein sequence ID" value="SIS02671.1"/>
    <property type="molecule type" value="Genomic_DNA"/>
</dbReference>
<dbReference type="RefSeq" id="WP_076479463.1">
    <property type="nucleotide sequence ID" value="NZ_FTNT01000006.1"/>
</dbReference>
<proteinExistence type="predicted"/>
<dbReference type="GO" id="GO:0097367">
    <property type="term" value="F:carbohydrate derivative binding"/>
    <property type="evidence" value="ECO:0007669"/>
    <property type="project" value="InterPro"/>
</dbReference>
<dbReference type="Proteomes" id="UP000186218">
    <property type="component" value="Unassembled WGS sequence"/>
</dbReference>
<keyword evidence="2" id="KW-1185">Reference proteome</keyword>
<dbReference type="GO" id="GO:1901135">
    <property type="term" value="P:carbohydrate derivative metabolic process"/>
    <property type="evidence" value="ECO:0007669"/>
    <property type="project" value="InterPro"/>
</dbReference>
<evidence type="ECO:0000313" key="1">
    <source>
        <dbReference type="EMBL" id="SIS02671.1"/>
    </source>
</evidence>
<sequence length="363" mass="37156">MLTGTSDLDDVEALQAADADGLLHGVAMAGAQARAVHSTVAEGVLSALEGLRPRSVVVVAAAGTAERAMEFAIAVAGPRLDVPVVGVTALPGWVGPLDVVVLCGDDAGDPILIDAGDRASRRGAEVVLLAPDEGPLAEALGGRALDLSPRMRVLPHFRFTGYVAGVLAVFGALSSVRFTGTRVDVARLADALDEEAAADGPGAEIFHNAAKLLAARLGEQPVIWVGDTPAARAVAAHAATTVLTVAGTLGAVASVSEALSASVETTRRTGVSADDIFHDPQIDGPRVSPPRLQVITVPGREWFVRHGLGPAVEMDVLTAGDETPPPTQPTQAFTDDPGDVIALLTVALRIEMASVYLRLSAAA</sequence>
<name>A0A1N7FQS6_9NOCA</name>
<dbReference type="InterPro" id="IPR046348">
    <property type="entry name" value="SIS_dom_sf"/>
</dbReference>
<dbReference type="STRING" id="1344003.SAMN05445060_2202"/>
<protein>
    <recommendedName>
        <fullName evidence="3">Phospho-glucose isomerase C-terminal SIS domain-containing protein</fullName>
    </recommendedName>
</protein>
<accession>A0A1N7FQS6</accession>